<keyword evidence="3 8" id="KW-0378">Hydrolase</keyword>
<keyword evidence="6" id="KW-0732">Signal</keyword>
<dbReference type="RefSeq" id="WP_181610868.1">
    <property type="nucleotide sequence ID" value="NZ_BAABAM010000002.1"/>
</dbReference>
<dbReference type="PANTHER" id="PTHR47359:SF3">
    <property type="entry name" value="NLP_P60 DOMAIN-CONTAINING PROTEIN-RELATED"/>
    <property type="match status" value="1"/>
</dbReference>
<keyword evidence="2" id="KW-0645">Protease</keyword>
<sequence length="370" mass="40157">MSPIRAGFLVACLLVTTCSPAAAKPGPSADEVADARQEVRQRTKELGTAAARLAAAQARLDTLAAAAERQVEAYNGEKVRLARAEQTHRDALARMAAAEQRVMGAQADVAEIAAQTYGGFDVRSPILGMIGNDDFLHRVSVLQQMGGERGLILDRSRDMRTVATILREHAEQAFRDQQEAARRAEAAKLAAEKAVAEQQRETRQLVTVKRGLESELDSARSQAERLARARQAALERSTYARYSLATGSSRGDAAANWALSQLGKPYVWAADGPSSYDCSGLTMRAWERAGIRLDHWTGTQWTSGPHVPISQLRRGDLLFFGYVSSDPGTIHHVGMYIGKGLMVHAPQTGDVVRVASMWRRDLVGATRPAG</sequence>
<comment type="caution">
    <text evidence="8">The sequence shown here is derived from an EMBL/GenBank/DDBJ whole genome shotgun (WGS) entry which is preliminary data.</text>
</comment>
<dbReference type="Proteomes" id="UP000530928">
    <property type="component" value="Unassembled WGS sequence"/>
</dbReference>
<evidence type="ECO:0000313" key="8">
    <source>
        <dbReference type="EMBL" id="MBA2892152.1"/>
    </source>
</evidence>
<dbReference type="InterPro" id="IPR051794">
    <property type="entry name" value="PG_Endopeptidase_C40"/>
</dbReference>
<dbReference type="InterPro" id="IPR000064">
    <property type="entry name" value="NLP_P60_dom"/>
</dbReference>
<dbReference type="InterPro" id="IPR038765">
    <property type="entry name" value="Papain-like_cys_pep_sf"/>
</dbReference>
<dbReference type="Pfam" id="PF00877">
    <property type="entry name" value="NLPC_P60"/>
    <property type="match status" value="1"/>
</dbReference>
<gene>
    <name evidence="8" type="ORF">HNR30_003493</name>
</gene>
<dbReference type="Gene3D" id="3.90.1720.10">
    <property type="entry name" value="endopeptidase domain like (from Nostoc punctiforme)"/>
    <property type="match status" value="1"/>
</dbReference>
<proteinExistence type="inferred from homology"/>
<evidence type="ECO:0000313" key="9">
    <source>
        <dbReference type="Proteomes" id="UP000530928"/>
    </source>
</evidence>
<dbReference type="EMBL" id="JACDUR010000003">
    <property type="protein sequence ID" value="MBA2892152.1"/>
    <property type="molecule type" value="Genomic_DNA"/>
</dbReference>
<evidence type="ECO:0000256" key="4">
    <source>
        <dbReference type="ARBA" id="ARBA00022807"/>
    </source>
</evidence>
<feature type="coiled-coil region" evidence="5">
    <location>
        <begin position="64"/>
        <end position="115"/>
    </location>
</feature>
<comment type="similarity">
    <text evidence="1">Belongs to the peptidase C40 family.</text>
</comment>
<reference evidence="8 9" key="1">
    <citation type="submission" date="2020-07" db="EMBL/GenBank/DDBJ databases">
        <title>Genomic Encyclopedia of Type Strains, Phase IV (KMG-IV): sequencing the most valuable type-strain genomes for metagenomic binning, comparative biology and taxonomic classification.</title>
        <authorList>
            <person name="Goeker M."/>
        </authorList>
    </citation>
    <scope>NUCLEOTIDE SEQUENCE [LARGE SCALE GENOMIC DNA]</scope>
    <source>
        <strain evidence="8 9">DSM 45533</strain>
    </source>
</reference>
<evidence type="ECO:0000256" key="3">
    <source>
        <dbReference type="ARBA" id="ARBA00022801"/>
    </source>
</evidence>
<feature type="signal peptide" evidence="6">
    <location>
        <begin position="1"/>
        <end position="23"/>
    </location>
</feature>
<feature type="coiled-coil region" evidence="5">
    <location>
        <begin position="167"/>
        <end position="236"/>
    </location>
</feature>
<evidence type="ECO:0000259" key="7">
    <source>
        <dbReference type="PROSITE" id="PS51935"/>
    </source>
</evidence>
<evidence type="ECO:0000256" key="2">
    <source>
        <dbReference type="ARBA" id="ARBA00022670"/>
    </source>
</evidence>
<feature type="chain" id="PRO_5030829821" evidence="6">
    <location>
        <begin position="24"/>
        <end position="370"/>
    </location>
</feature>
<evidence type="ECO:0000256" key="5">
    <source>
        <dbReference type="SAM" id="Coils"/>
    </source>
</evidence>
<name>A0A7W0CJ44_9ACTN</name>
<keyword evidence="9" id="KW-1185">Reference proteome</keyword>
<dbReference type="AlphaFoldDB" id="A0A7W0CJ44"/>
<accession>A0A7W0CJ44</accession>
<keyword evidence="5" id="KW-0175">Coiled coil</keyword>
<dbReference type="PROSITE" id="PS51935">
    <property type="entry name" value="NLPC_P60"/>
    <property type="match status" value="1"/>
</dbReference>
<organism evidence="8 9">
    <name type="scientific">Nonomuraea soli</name>
    <dbReference type="NCBI Taxonomy" id="1032476"/>
    <lineage>
        <taxon>Bacteria</taxon>
        <taxon>Bacillati</taxon>
        <taxon>Actinomycetota</taxon>
        <taxon>Actinomycetes</taxon>
        <taxon>Streptosporangiales</taxon>
        <taxon>Streptosporangiaceae</taxon>
        <taxon>Nonomuraea</taxon>
    </lineage>
</organism>
<dbReference type="PANTHER" id="PTHR47359">
    <property type="entry name" value="PEPTIDOGLYCAN DL-ENDOPEPTIDASE CWLO"/>
    <property type="match status" value="1"/>
</dbReference>
<evidence type="ECO:0000256" key="1">
    <source>
        <dbReference type="ARBA" id="ARBA00007074"/>
    </source>
</evidence>
<feature type="domain" description="NlpC/P60" evidence="7">
    <location>
        <begin position="248"/>
        <end position="370"/>
    </location>
</feature>
<protein>
    <submittedName>
        <fullName evidence="8">Cell wall-associated NlpC family hydrolase</fullName>
    </submittedName>
</protein>
<dbReference type="SUPFAM" id="SSF54001">
    <property type="entry name" value="Cysteine proteinases"/>
    <property type="match status" value="1"/>
</dbReference>
<keyword evidence="4" id="KW-0788">Thiol protease</keyword>
<dbReference type="GO" id="GO:0006508">
    <property type="term" value="P:proteolysis"/>
    <property type="evidence" value="ECO:0007669"/>
    <property type="project" value="UniProtKB-KW"/>
</dbReference>
<evidence type="ECO:0000256" key="6">
    <source>
        <dbReference type="SAM" id="SignalP"/>
    </source>
</evidence>
<dbReference type="GO" id="GO:0008234">
    <property type="term" value="F:cysteine-type peptidase activity"/>
    <property type="evidence" value="ECO:0007669"/>
    <property type="project" value="UniProtKB-KW"/>
</dbReference>